<accession>A0AC34PWA4</accession>
<name>A0AC34PWA4_9BILA</name>
<sequence>MMNYLNDLYNNLKVFSCQIYERDFVEMIRQINKEFKLVKCPLEDKKLQQFGIHRDSQPMQNYRRPKSKQGIKK</sequence>
<reference evidence="2" key="1">
    <citation type="submission" date="2022-11" db="UniProtKB">
        <authorList>
            <consortium name="WormBaseParasite"/>
        </authorList>
    </citation>
    <scope>IDENTIFICATION</scope>
</reference>
<evidence type="ECO:0000313" key="1">
    <source>
        <dbReference type="Proteomes" id="UP000887576"/>
    </source>
</evidence>
<protein>
    <submittedName>
        <fullName evidence="2">Uncharacterized protein</fullName>
    </submittedName>
</protein>
<dbReference type="WBParaSite" id="JU765_v2.g10598.t1">
    <property type="protein sequence ID" value="JU765_v2.g10598.t1"/>
    <property type="gene ID" value="JU765_v2.g10598"/>
</dbReference>
<organism evidence="1 2">
    <name type="scientific">Panagrolaimus sp. JU765</name>
    <dbReference type="NCBI Taxonomy" id="591449"/>
    <lineage>
        <taxon>Eukaryota</taxon>
        <taxon>Metazoa</taxon>
        <taxon>Ecdysozoa</taxon>
        <taxon>Nematoda</taxon>
        <taxon>Chromadorea</taxon>
        <taxon>Rhabditida</taxon>
        <taxon>Tylenchina</taxon>
        <taxon>Panagrolaimomorpha</taxon>
        <taxon>Panagrolaimoidea</taxon>
        <taxon>Panagrolaimidae</taxon>
        <taxon>Panagrolaimus</taxon>
    </lineage>
</organism>
<evidence type="ECO:0000313" key="2">
    <source>
        <dbReference type="WBParaSite" id="JU765_v2.g10598.t1"/>
    </source>
</evidence>
<proteinExistence type="predicted"/>
<dbReference type="Proteomes" id="UP000887576">
    <property type="component" value="Unplaced"/>
</dbReference>